<protein>
    <submittedName>
        <fullName evidence="2">DUF2306 domain-containing protein</fullName>
    </submittedName>
</protein>
<feature type="transmembrane region" description="Helical" evidence="1">
    <location>
        <begin position="63"/>
        <end position="82"/>
    </location>
</feature>
<comment type="caution">
    <text evidence="2">The sequence shown here is derived from an EMBL/GenBank/DDBJ whole genome shotgun (WGS) entry which is preliminary data.</text>
</comment>
<dbReference type="EMBL" id="JAAXPI010000022">
    <property type="protein sequence ID" value="NKZ05474.1"/>
    <property type="molecule type" value="Genomic_DNA"/>
</dbReference>
<proteinExistence type="predicted"/>
<keyword evidence="1" id="KW-1133">Transmembrane helix</keyword>
<gene>
    <name evidence="2" type="ORF">HGB48_17235</name>
</gene>
<keyword evidence="1" id="KW-0812">Transmembrane</keyword>
<evidence type="ECO:0000256" key="1">
    <source>
        <dbReference type="SAM" id="Phobius"/>
    </source>
</evidence>
<reference evidence="2 3" key="1">
    <citation type="submission" date="2020-04" db="EMBL/GenBank/DDBJ databases">
        <title>MicrobeNet Type strains.</title>
        <authorList>
            <person name="Nicholson A.C."/>
        </authorList>
    </citation>
    <scope>NUCLEOTIDE SEQUENCE [LARGE SCALE GENOMIC DNA]</scope>
    <source>
        <strain evidence="2 3">ATCC BAA-277</strain>
    </source>
</reference>
<keyword evidence="1" id="KW-0472">Membrane</keyword>
<organism evidence="2 3">
    <name type="scientific">Actinomadura latina</name>
    <dbReference type="NCBI Taxonomy" id="163603"/>
    <lineage>
        <taxon>Bacteria</taxon>
        <taxon>Bacillati</taxon>
        <taxon>Actinomycetota</taxon>
        <taxon>Actinomycetes</taxon>
        <taxon>Streptosporangiales</taxon>
        <taxon>Thermomonosporaceae</taxon>
        <taxon>Actinomadura</taxon>
    </lineage>
</organism>
<dbReference type="RefSeq" id="WP_067634890.1">
    <property type="nucleotide sequence ID" value="NZ_JAAXPI010000022.1"/>
</dbReference>
<feature type="transmembrane region" description="Helical" evidence="1">
    <location>
        <begin position="94"/>
        <end position="111"/>
    </location>
</feature>
<evidence type="ECO:0000313" key="3">
    <source>
        <dbReference type="Proteomes" id="UP000579250"/>
    </source>
</evidence>
<accession>A0A846Z3Y1</accession>
<feature type="transmembrane region" description="Helical" evidence="1">
    <location>
        <begin position="126"/>
        <end position="144"/>
    </location>
</feature>
<dbReference type="AlphaFoldDB" id="A0A846Z3Y1"/>
<evidence type="ECO:0000313" key="2">
    <source>
        <dbReference type="EMBL" id="NKZ05474.1"/>
    </source>
</evidence>
<name>A0A846Z3Y1_9ACTN</name>
<sequence>MLLDVLIILHIAAGLTAVLSGIDAMRVPKRPGRHPRRGHIYLGALAVVTVTASGIAIARPHTAYLLVLGGLSLAAAGIGFAARRRRWHGWLRHHITAMALSYITLLTAFYVDNGPRLPLWKLLPPITFWFLPAAVGLPPLLRALHRHPAPSRPRTASCEETVP</sequence>
<keyword evidence="3" id="KW-1185">Reference proteome</keyword>
<dbReference type="Proteomes" id="UP000579250">
    <property type="component" value="Unassembled WGS sequence"/>
</dbReference>
<feature type="transmembrane region" description="Helical" evidence="1">
    <location>
        <begin position="39"/>
        <end position="57"/>
    </location>
</feature>
<feature type="transmembrane region" description="Helical" evidence="1">
    <location>
        <begin position="6"/>
        <end position="27"/>
    </location>
</feature>